<dbReference type="SMART" id="SM00646">
    <property type="entry name" value="Ami_3"/>
    <property type="match status" value="1"/>
</dbReference>
<evidence type="ECO:0000256" key="5">
    <source>
        <dbReference type="ARBA" id="ARBA00022729"/>
    </source>
</evidence>
<protein>
    <recommendedName>
        <fullName evidence="9">N-acetylmuramoyl-L-alanine amidase AmiC</fullName>
        <ecNumber evidence="4">3.5.1.28</ecNumber>
    </recommendedName>
</protein>
<evidence type="ECO:0000256" key="4">
    <source>
        <dbReference type="ARBA" id="ARBA00011901"/>
    </source>
</evidence>
<dbReference type="GO" id="GO:0071555">
    <property type="term" value="P:cell wall organization"/>
    <property type="evidence" value="ECO:0007669"/>
    <property type="project" value="UniProtKB-KW"/>
</dbReference>
<dbReference type="GO" id="GO:0009253">
    <property type="term" value="P:peptidoglycan catabolic process"/>
    <property type="evidence" value="ECO:0007669"/>
    <property type="project" value="InterPro"/>
</dbReference>
<dbReference type="SUPFAM" id="SSF53187">
    <property type="entry name" value="Zn-dependent exopeptidases"/>
    <property type="match status" value="1"/>
</dbReference>
<evidence type="ECO:0000256" key="7">
    <source>
        <dbReference type="ARBA" id="ARBA00022801"/>
    </source>
</evidence>
<comment type="catalytic activity">
    <reaction evidence="1">
        <text>Hydrolyzes the link between N-acetylmuramoyl residues and L-amino acid residues in certain cell-wall glycopeptides.</text>
        <dbReference type="EC" id="3.5.1.28"/>
    </reaction>
</comment>
<dbReference type="Proteomes" id="UP000295707">
    <property type="component" value="Unassembled WGS sequence"/>
</dbReference>
<dbReference type="EC" id="3.5.1.28" evidence="4"/>
<dbReference type="Pfam" id="PF01520">
    <property type="entry name" value="Amidase_3"/>
    <property type="match status" value="1"/>
</dbReference>
<dbReference type="GO" id="GO:0030288">
    <property type="term" value="C:outer membrane-bounded periplasmic space"/>
    <property type="evidence" value="ECO:0007669"/>
    <property type="project" value="TreeGrafter"/>
</dbReference>
<dbReference type="Gene3D" id="3.40.630.40">
    <property type="entry name" value="Zn-dependent exopeptidases"/>
    <property type="match status" value="1"/>
</dbReference>
<dbReference type="CDD" id="cd02696">
    <property type="entry name" value="MurNAc-LAA"/>
    <property type="match status" value="1"/>
</dbReference>
<evidence type="ECO:0000256" key="1">
    <source>
        <dbReference type="ARBA" id="ARBA00001561"/>
    </source>
</evidence>
<accession>A0A4R1HAS6</accession>
<comment type="caution">
    <text evidence="12">The sequence shown here is derived from an EMBL/GenBank/DDBJ whole genome shotgun (WGS) entry which is preliminary data.</text>
</comment>
<proteinExistence type="inferred from homology"/>
<dbReference type="Pfam" id="PF11741">
    <property type="entry name" value="AMIN"/>
    <property type="match status" value="1"/>
</dbReference>
<dbReference type="SUPFAM" id="SSF54106">
    <property type="entry name" value="LysM domain"/>
    <property type="match status" value="1"/>
</dbReference>
<gene>
    <name evidence="12" type="ORF">DFR30_2351</name>
</gene>
<feature type="chain" id="PRO_5020619510" description="N-acetylmuramoyl-L-alanine amidase AmiC" evidence="10">
    <location>
        <begin position="19"/>
        <end position="436"/>
    </location>
</feature>
<dbReference type="Gene3D" id="3.10.350.10">
    <property type="entry name" value="LysM domain"/>
    <property type="match status" value="1"/>
</dbReference>
<dbReference type="Pfam" id="PF01476">
    <property type="entry name" value="LysM"/>
    <property type="match status" value="1"/>
</dbReference>
<dbReference type="InterPro" id="IPR050695">
    <property type="entry name" value="N-acetylmuramoyl_amidase_3"/>
</dbReference>
<dbReference type="GO" id="GO:0008745">
    <property type="term" value="F:N-acetylmuramoyl-L-alanine amidase activity"/>
    <property type="evidence" value="ECO:0007669"/>
    <property type="project" value="UniProtKB-EC"/>
</dbReference>
<dbReference type="InterPro" id="IPR018392">
    <property type="entry name" value="LysM"/>
</dbReference>
<evidence type="ECO:0000256" key="9">
    <source>
        <dbReference type="ARBA" id="ARBA00074581"/>
    </source>
</evidence>
<evidence type="ECO:0000256" key="2">
    <source>
        <dbReference type="ARBA" id="ARBA00004418"/>
    </source>
</evidence>
<evidence type="ECO:0000256" key="6">
    <source>
        <dbReference type="ARBA" id="ARBA00022764"/>
    </source>
</evidence>
<dbReference type="PANTHER" id="PTHR30404:SF6">
    <property type="entry name" value="N-ACETYLMURAMOYL-L-ALANINE AMIDASE AMIB"/>
    <property type="match status" value="1"/>
</dbReference>
<dbReference type="InterPro" id="IPR021731">
    <property type="entry name" value="AMIN_dom"/>
</dbReference>
<dbReference type="Gene3D" id="2.60.40.3500">
    <property type="match status" value="1"/>
</dbReference>
<keyword evidence="6" id="KW-0574">Periplasm</keyword>
<keyword evidence="7" id="KW-0378">Hydrolase</keyword>
<feature type="signal peptide" evidence="10">
    <location>
        <begin position="1"/>
        <end position="18"/>
    </location>
</feature>
<keyword evidence="8" id="KW-0961">Cell wall biogenesis/degradation</keyword>
<comment type="similarity">
    <text evidence="3">Belongs to the N-acetylmuramoyl-L-alanine amidase 3 family.</text>
</comment>
<name>A0A4R1HAS6_9GAMM</name>
<dbReference type="AlphaFoldDB" id="A0A4R1HAS6"/>
<dbReference type="EMBL" id="SMFX01000001">
    <property type="protein sequence ID" value="TCK19057.1"/>
    <property type="molecule type" value="Genomic_DNA"/>
</dbReference>
<dbReference type="InterPro" id="IPR002508">
    <property type="entry name" value="MurNAc-LAA_cat"/>
</dbReference>
<comment type="subcellular location">
    <subcellularLocation>
        <location evidence="2">Periplasm</location>
    </subcellularLocation>
</comment>
<evidence type="ECO:0000313" key="12">
    <source>
        <dbReference type="EMBL" id="TCK19057.1"/>
    </source>
</evidence>
<dbReference type="FunFam" id="3.40.630.40:FF:000001">
    <property type="entry name" value="N-acetylmuramoyl-L-alanine amidase"/>
    <property type="match status" value="1"/>
</dbReference>
<sequence>MKRFGLLLFLLLTSVANAGSLQVNGVRLWAAPDSTRVVFDVTGPVEHQLFTLKGPDRLVIDLKHAGIDQALVKQLQASGVVKGLRSGPRNKDDLRLVLDLASPVKPKSFVLKPNDQYGHRLVIDLFGAGEASKRQPKTVKAVTEPTRLRDLVIAVDAGHGGDDPGARGRKGTREKDVVLGIARKLAALIDKEPGMKAVLVRTGDYYVGLRKRINKARKHRADLFVSIHADAFRDRRVHGSSVYVLSRRGASSEMARWLAARENAADLVGGVSLDDKDDLLAEVLLDLAQTATLETSTGAASNVLSELKKLGKVHKRQVQHAGFVVLKSPDIPSMLVETAFISNPSEENRLRNRKHQQKVANAIFRGVRRYFTSNPPAGTRLAAGKTPRRHVVRRGDTLSHIAQRYGVSMNSLRNSNRLKGDRLLVGNVLKIPSRGG</sequence>
<dbReference type="PANTHER" id="PTHR30404">
    <property type="entry name" value="N-ACETYLMURAMOYL-L-ALANINE AMIDASE"/>
    <property type="match status" value="1"/>
</dbReference>
<keyword evidence="13" id="KW-1185">Reference proteome</keyword>
<evidence type="ECO:0000259" key="11">
    <source>
        <dbReference type="PROSITE" id="PS51782"/>
    </source>
</evidence>
<dbReference type="InterPro" id="IPR036779">
    <property type="entry name" value="LysM_dom_sf"/>
</dbReference>
<evidence type="ECO:0000256" key="3">
    <source>
        <dbReference type="ARBA" id="ARBA00010860"/>
    </source>
</evidence>
<organism evidence="12 13">
    <name type="scientific">Thiogranum longum</name>
    <dbReference type="NCBI Taxonomy" id="1537524"/>
    <lineage>
        <taxon>Bacteria</taxon>
        <taxon>Pseudomonadati</taxon>
        <taxon>Pseudomonadota</taxon>
        <taxon>Gammaproteobacteria</taxon>
        <taxon>Chromatiales</taxon>
        <taxon>Ectothiorhodospiraceae</taxon>
        <taxon>Thiogranum</taxon>
    </lineage>
</organism>
<dbReference type="CDD" id="cd00118">
    <property type="entry name" value="LysM"/>
    <property type="match status" value="1"/>
</dbReference>
<feature type="domain" description="LysM" evidence="11">
    <location>
        <begin position="388"/>
        <end position="431"/>
    </location>
</feature>
<dbReference type="PROSITE" id="PS51782">
    <property type="entry name" value="LYSM"/>
    <property type="match status" value="1"/>
</dbReference>
<dbReference type="SMART" id="SM00257">
    <property type="entry name" value="LysM"/>
    <property type="match status" value="1"/>
</dbReference>
<dbReference type="RefSeq" id="WP_132973395.1">
    <property type="nucleotide sequence ID" value="NZ_SMFX01000001.1"/>
</dbReference>
<reference evidence="12 13" key="1">
    <citation type="submission" date="2019-03" db="EMBL/GenBank/DDBJ databases">
        <title>Genomic Encyclopedia of Type Strains, Phase IV (KMG-IV): sequencing the most valuable type-strain genomes for metagenomic binning, comparative biology and taxonomic classification.</title>
        <authorList>
            <person name="Goeker M."/>
        </authorList>
    </citation>
    <scope>NUCLEOTIDE SEQUENCE [LARGE SCALE GENOMIC DNA]</scope>
    <source>
        <strain evidence="12 13">DSM 19610</strain>
    </source>
</reference>
<keyword evidence="5 10" id="KW-0732">Signal</keyword>
<evidence type="ECO:0000256" key="8">
    <source>
        <dbReference type="ARBA" id="ARBA00023316"/>
    </source>
</evidence>
<dbReference type="OrthoDB" id="9806267at2"/>
<evidence type="ECO:0000256" key="10">
    <source>
        <dbReference type="SAM" id="SignalP"/>
    </source>
</evidence>
<evidence type="ECO:0000313" key="13">
    <source>
        <dbReference type="Proteomes" id="UP000295707"/>
    </source>
</evidence>